<sequence>MKQDKCTILYTKCNSQPFGRHCYPEIYSIFFLKQFRPFTLFIGTSGNASLGIQTCKPLVASLCNATTAICVPYYVINICMPL</sequence>
<reference evidence="1" key="1">
    <citation type="submission" date="2014-11" db="EMBL/GenBank/DDBJ databases">
        <authorList>
            <person name="Amaro Gonzalez C."/>
        </authorList>
    </citation>
    <scope>NUCLEOTIDE SEQUENCE</scope>
</reference>
<name>A0A0E9W1Q2_ANGAN</name>
<evidence type="ECO:0000313" key="1">
    <source>
        <dbReference type="EMBL" id="JAH83413.1"/>
    </source>
</evidence>
<dbReference type="AlphaFoldDB" id="A0A0E9W1Q2"/>
<dbReference type="EMBL" id="GBXM01025164">
    <property type="protein sequence ID" value="JAH83413.1"/>
    <property type="molecule type" value="Transcribed_RNA"/>
</dbReference>
<proteinExistence type="predicted"/>
<accession>A0A0E9W1Q2</accession>
<reference evidence="1" key="2">
    <citation type="journal article" date="2015" name="Fish Shellfish Immunol.">
        <title>Early steps in the European eel (Anguilla anguilla)-Vibrio vulnificus interaction in the gills: Role of the RtxA13 toxin.</title>
        <authorList>
            <person name="Callol A."/>
            <person name="Pajuelo D."/>
            <person name="Ebbesson L."/>
            <person name="Teles M."/>
            <person name="MacKenzie S."/>
            <person name="Amaro C."/>
        </authorList>
    </citation>
    <scope>NUCLEOTIDE SEQUENCE</scope>
</reference>
<protein>
    <submittedName>
        <fullName evidence="1">Uncharacterized protein</fullName>
    </submittedName>
</protein>
<organism evidence="1">
    <name type="scientific">Anguilla anguilla</name>
    <name type="common">European freshwater eel</name>
    <name type="synonym">Muraena anguilla</name>
    <dbReference type="NCBI Taxonomy" id="7936"/>
    <lineage>
        <taxon>Eukaryota</taxon>
        <taxon>Metazoa</taxon>
        <taxon>Chordata</taxon>
        <taxon>Craniata</taxon>
        <taxon>Vertebrata</taxon>
        <taxon>Euteleostomi</taxon>
        <taxon>Actinopterygii</taxon>
        <taxon>Neopterygii</taxon>
        <taxon>Teleostei</taxon>
        <taxon>Anguilliformes</taxon>
        <taxon>Anguillidae</taxon>
        <taxon>Anguilla</taxon>
    </lineage>
</organism>